<evidence type="ECO:0000256" key="4">
    <source>
        <dbReference type="ARBA" id="ARBA00022475"/>
    </source>
</evidence>
<keyword evidence="6 9" id="KW-0067">ATP-binding</keyword>
<evidence type="ECO:0000256" key="7">
    <source>
        <dbReference type="ARBA" id="ARBA00023136"/>
    </source>
</evidence>
<dbReference type="Proteomes" id="UP000824145">
    <property type="component" value="Unassembled WGS sequence"/>
</dbReference>
<dbReference type="SUPFAM" id="SSF52540">
    <property type="entry name" value="P-loop containing nucleoside triphosphate hydrolases"/>
    <property type="match status" value="1"/>
</dbReference>
<keyword evidence="5" id="KW-0547">Nucleotide-binding</keyword>
<comment type="subcellular location">
    <subcellularLocation>
        <location evidence="1">Cell membrane</location>
        <topology evidence="1">Peripheral membrane protein</topology>
    </subcellularLocation>
</comment>
<evidence type="ECO:0000256" key="6">
    <source>
        <dbReference type="ARBA" id="ARBA00022840"/>
    </source>
</evidence>
<dbReference type="SMART" id="SM00382">
    <property type="entry name" value="AAA"/>
    <property type="match status" value="1"/>
</dbReference>
<evidence type="ECO:0000256" key="1">
    <source>
        <dbReference type="ARBA" id="ARBA00004202"/>
    </source>
</evidence>
<dbReference type="InterPro" id="IPR003439">
    <property type="entry name" value="ABC_transporter-like_ATP-bd"/>
</dbReference>
<dbReference type="Gene3D" id="3.40.50.300">
    <property type="entry name" value="P-loop containing nucleotide triphosphate hydrolases"/>
    <property type="match status" value="2"/>
</dbReference>
<dbReference type="GO" id="GO:0005524">
    <property type="term" value="F:ATP binding"/>
    <property type="evidence" value="ECO:0007669"/>
    <property type="project" value="UniProtKB-KW"/>
</dbReference>
<sequence>MEKNIDKNQAPPYLKVEDIYKSFGANKVLKGISFDLSKGQVLAIIGSSGSGKTTLLRCITFLERADRGVLTVGDNVLFDMSKVKTEDGTLSSSLSSPLCTKVRYLKAKALYVKSVTGPLARFEYGEKREYSLPVSENTEDFAEFLRIPFISRPLRKAAEEIYISRRRSELIAESLERDKQRAMRAEAAPREKLQPEKIIRQELRQISAQAKERSEKLFSQSDAKAYADVLSIKDVPDGILRRARKRYVECGGSDEGKAISSQEAKANMAQFKRLRKEGAAELKKMNSAAYIRSKRLHFGLVFQSFNLFPQYSVLDNVTLAPRLMIKEELKMLSLFAKAEKCEREGDLAGAAKKRAKAEIIAETLAKEDVEAARRTARECAASGGRPDKHEYAARRRGEIERYAYTLLEQVGLADKVRAYPCELSGGQCQRVAIARALALRPNILCFDEPTSALDPELTGEVLKVIKGLKSSERTMIVVTHEMDFARDVADKVLFMAGGVVEEEGTPEKVFDHPESEITKAFLRKSEEKF</sequence>
<proteinExistence type="inferred from homology"/>
<comment type="caution">
    <text evidence="9">The sequence shown here is derived from an EMBL/GenBank/DDBJ whole genome shotgun (WGS) entry which is preliminary data.</text>
</comment>
<gene>
    <name evidence="9" type="ORF">IAB07_01705</name>
</gene>
<keyword evidence="4" id="KW-1003">Cell membrane</keyword>
<dbReference type="InterPro" id="IPR027417">
    <property type="entry name" value="P-loop_NTPase"/>
</dbReference>
<protein>
    <submittedName>
        <fullName evidence="9">Amino acid ABC transporter ATP-binding protein</fullName>
    </submittedName>
</protein>
<dbReference type="GO" id="GO:0016887">
    <property type="term" value="F:ATP hydrolysis activity"/>
    <property type="evidence" value="ECO:0007669"/>
    <property type="project" value="InterPro"/>
</dbReference>
<dbReference type="PANTHER" id="PTHR43166:SF9">
    <property type="entry name" value="GLUTAMATE_ASPARTATE IMPORT ATP-BINDING PROTEIN GLTL"/>
    <property type="match status" value="1"/>
</dbReference>
<comment type="similarity">
    <text evidence="2">Belongs to the ABC transporter superfamily.</text>
</comment>
<evidence type="ECO:0000259" key="8">
    <source>
        <dbReference type="PROSITE" id="PS50893"/>
    </source>
</evidence>
<dbReference type="InterPro" id="IPR017871">
    <property type="entry name" value="ABC_transporter-like_CS"/>
</dbReference>
<keyword evidence="3" id="KW-0813">Transport</keyword>
<evidence type="ECO:0000313" key="10">
    <source>
        <dbReference type="Proteomes" id="UP000824145"/>
    </source>
</evidence>
<dbReference type="AlphaFoldDB" id="A0A9D1ML30"/>
<dbReference type="Pfam" id="PF00005">
    <property type="entry name" value="ABC_tran"/>
    <property type="match status" value="2"/>
</dbReference>
<dbReference type="InterPro" id="IPR003593">
    <property type="entry name" value="AAA+_ATPase"/>
</dbReference>
<accession>A0A9D1ML30</accession>
<evidence type="ECO:0000256" key="2">
    <source>
        <dbReference type="ARBA" id="ARBA00005417"/>
    </source>
</evidence>
<feature type="domain" description="ABC transporter" evidence="8">
    <location>
        <begin position="14"/>
        <end position="522"/>
    </location>
</feature>
<evidence type="ECO:0000256" key="5">
    <source>
        <dbReference type="ARBA" id="ARBA00022741"/>
    </source>
</evidence>
<keyword evidence="7" id="KW-0472">Membrane</keyword>
<reference evidence="9" key="1">
    <citation type="submission" date="2020-10" db="EMBL/GenBank/DDBJ databases">
        <authorList>
            <person name="Gilroy R."/>
        </authorList>
    </citation>
    <scope>NUCLEOTIDE SEQUENCE</scope>
    <source>
        <strain evidence="9">9366</strain>
    </source>
</reference>
<name>A0A9D1ML30_9FIRM</name>
<dbReference type="PROSITE" id="PS50893">
    <property type="entry name" value="ABC_TRANSPORTER_2"/>
    <property type="match status" value="1"/>
</dbReference>
<reference evidence="9" key="2">
    <citation type="journal article" date="2021" name="PeerJ">
        <title>Extensive microbial diversity within the chicken gut microbiome revealed by metagenomics and culture.</title>
        <authorList>
            <person name="Gilroy R."/>
            <person name="Ravi A."/>
            <person name="Getino M."/>
            <person name="Pursley I."/>
            <person name="Horton D.L."/>
            <person name="Alikhan N.F."/>
            <person name="Baker D."/>
            <person name="Gharbi K."/>
            <person name="Hall N."/>
            <person name="Watson M."/>
            <person name="Adriaenssens E.M."/>
            <person name="Foster-Nyarko E."/>
            <person name="Jarju S."/>
            <person name="Secka A."/>
            <person name="Antonio M."/>
            <person name="Oren A."/>
            <person name="Chaudhuri R.R."/>
            <person name="La Ragione R."/>
            <person name="Hildebrand F."/>
            <person name="Pallen M.J."/>
        </authorList>
    </citation>
    <scope>NUCLEOTIDE SEQUENCE</scope>
    <source>
        <strain evidence="9">9366</strain>
    </source>
</reference>
<dbReference type="EMBL" id="DVNJ01000006">
    <property type="protein sequence ID" value="HIU62470.1"/>
    <property type="molecule type" value="Genomic_DNA"/>
</dbReference>
<dbReference type="PANTHER" id="PTHR43166">
    <property type="entry name" value="AMINO ACID IMPORT ATP-BINDING PROTEIN"/>
    <property type="match status" value="1"/>
</dbReference>
<dbReference type="PROSITE" id="PS00211">
    <property type="entry name" value="ABC_TRANSPORTER_1"/>
    <property type="match status" value="1"/>
</dbReference>
<evidence type="ECO:0000256" key="3">
    <source>
        <dbReference type="ARBA" id="ARBA00022448"/>
    </source>
</evidence>
<evidence type="ECO:0000313" key="9">
    <source>
        <dbReference type="EMBL" id="HIU62470.1"/>
    </source>
</evidence>
<dbReference type="InterPro" id="IPR050086">
    <property type="entry name" value="MetN_ABC_transporter-like"/>
</dbReference>
<organism evidence="9 10">
    <name type="scientific">Candidatus Caccalectryoclostridium excrementigallinarum</name>
    <dbReference type="NCBI Taxonomy" id="2840710"/>
    <lineage>
        <taxon>Bacteria</taxon>
        <taxon>Bacillati</taxon>
        <taxon>Bacillota</taxon>
        <taxon>Clostridia</taxon>
        <taxon>Christensenellales</taxon>
        <taxon>Christensenellaceae</taxon>
        <taxon>Christensenellaceae incertae sedis</taxon>
        <taxon>Candidatus Caccalectryoclostridium</taxon>
    </lineage>
</organism>